<evidence type="ECO:0000256" key="1">
    <source>
        <dbReference type="SAM" id="Coils"/>
    </source>
</evidence>
<dbReference type="InterPro" id="IPR006059">
    <property type="entry name" value="SBP"/>
</dbReference>
<dbReference type="Pfam" id="PF01547">
    <property type="entry name" value="SBP_bac_1"/>
    <property type="match status" value="1"/>
</dbReference>
<evidence type="ECO:0000313" key="4">
    <source>
        <dbReference type="Proteomes" id="UP001057877"/>
    </source>
</evidence>
<gene>
    <name evidence="3" type="ORF">L1F29_33300</name>
</gene>
<proteinExistence type="predicted"/>
<dbReference type="EMBL" id="CP091430">
    <property type="protein sequence ID" value="UVI30189.1"/>
    <property type="molecule type" value="Genomic_DNA"/>
</dbReference>
<evidence type="ECO:0000256" key="2">
    <source>
        <dbReference type="SAM" id="SignalP"/>
    </source>
</evidence>
<sequence>MNQRRKRIIGKRGAAALLLALLMALSVSSGAGVGPDMTHAESAAAGESKGEQSLTEDMELGPYYSETAENWKSEGVAAGTETIRISAAQFARKSAEADAVAGTYQGKSGVLIWQSQKGWVEYEVSVGEDGLYEMAADYYPLAAEHGGSRQPVILAARINGGFPFREARSMAFDRAFRDVLPAKRDAAGNEMRAQIAEIGGWKTKPFTDSDGAYERPLLWRLNKGVNRIRIEAIREPFALEAITLKPQEAVPAYEEAKRAYPADAGQGGTVVVAEGENASAKSSPAIQNMYDRDPRTSPRALKTIAYNTLGGARWSKGGQSVSWEIEVPDDGLYKLNMRVNQNASKNKSVFRSIEIDGKLPFQEMASYLFPYSSKWQGLSIADERGEPYAFYLTKGKHTLTMTANYDPYTPVIARMNRASKELRAIVLEIRTMTGNREDKYRVWDVERDMPGITERLRSLHGQVDDLVERMKQINREVDDVAQSLRIAAKDLDSLLRRPNKIPYSITTLGAVQETLESKKADLAASSLQVDRIYVSSYGAELPRMTANALEKAKGIFSSLAYSFRNEESFETGSENVLNVWMVYGRDYVNELQQLSDERFTPETGIKVKINLVPSADMLILANAAGMMPDVALGVPANFPFDMALRNAALDLSKLPGADELFARYHPGTLLPFYYDGGYYGLPETINFKVLFYRKDILRQLKLNVPDTWDDVNKMLPTLLQNQYNFYMDPADFTPMFFQSGVELYSQDGTTTGLDSPESFASFKTWTDFYNKRGLDRVVQSFYNRFRSGEMPIGVADFNMYMQLLVAAPEITNEWGIAPVPGTVQPDGSIVRWAGGSNPQNAMLFKATSGDRREKAWQFLQWYVSTETQSEFGQNLEQFYGESFRWNSANVEAFARMPWKRDDLNVILEQWKWTKEIPQVPGGYMTARELGFAWNRTAVDAVNYRLSLEKAIKEIKRELARKGKEFHIVGEDGEILKPLDLPEVTEPWKGVDQLVR</sequence>
<reference evidence="3" key="1">
    <citation type="submission" date="2022-01" db="EMBL/GenBank/DDBJ databases">
        <title>Paenibacillus spongiae sp. nov., isolated from marine sponge.</title>
        <authorList>
            <person name="Li Z."/>
            <person name="Zhang M."/>
        </authorList>
    </citation>
    <scope>NUCLEOTIDE SEQUENCE</scope>
    <source>
        <strain evidence="3">PHS-Z3</strain>
    </source>
</reference>
<protein>
    <submittedName>
        <fullName evidence="3">Extracellular solute-binding protein</fullName>
    </submittedName>
</protein>
<dbReference type="RefSeq" id="WP_258386259.1">
    <property type="nucleotide sequence ID" value="NZ_CP091430.1"/>
</dbReference>
<dbReference type="PANTHER" id="PTHR43649">
    <property type="entry name" value="ARABINOSE-BINDING PROTEIN-RELATED"/>
    <property type="match status" value="1"/>
</dbReference>
<keyword evidence="1" id="KW-0175">Coiled coil</keyword>
<evidence type="ECO:0000313" key="3">
    <source>
        <dbReference type="EMBL" id="UVI30189.1"/>
    </source>
</evidence>
<dbReference type="PANTHER" id="PTHR43649:SF27">
    <property type="entry name" value="EXTRACELLULAR SOLUTE-BINDING PROTEIN FAMILY 1"/>
    <property type="match status" value="1"/>
</dbReference>
<dbReference type="InterPro" id="IPR050490">
    <property type="entry name" value="Bact_solute-bd_prot1"/>
</dbReference>
<organism evidence="3 4">
    <name type="scientific">Paenibacillus spongiae</name>
    <dbReference type="NCBI Taxonomy" id="2909671"/>
    <lineage>
        <taxon>Bacteria</taxon>
        <taxon>Bacillati</taxon>
        <taxon>Bacillota</taxon>
        <taxon>Bacilli</taxon>
        <taxon>Bacillales</taxon>
        <taxon>Paenibacillaceae</taxon>
        <taxon>Paenibacillus</taxon>
    </lineage>
</organism>
<feature type="coiled-coil region" evidence="1">
    <location>
        <begin position="456"/>
        <end position="483"/>
    </location>
</feature>
<name>A0ABY5S8F0_9BACL</name>
<keyword evidence="4" id="KW-1185">Reference proteome</keyword>
<dbReference type="SUPFAM" id="SSF53850">
    <property type="entry name" value="Periplasmic binding protein-like II"/>
    <property type="match status" value="1"/>
</dbReference>
<feature type="signal peptide" evidence="2">
    <location>
        <begin position="1"/>
        <end position="31"/>
    </location>
</feature>
<dbReference type="Proteomes" id="UP001057877">
    <property type="component" value="Chromosome"/>
</dbReference>
<dbReference type="Gene3D" id="2.60.120.260">
    <property type="entry name" value="Galactose-binding domain-like"/>
    <property type="match status" value="2"/>
</dbReference>
<accession>A0ABY5S8F0</accession>
<keyword evidence="2" id="KW-0732">Signal</keyword>
<feature type="chain" id="PRO_5047076239" evidence="2">
    <location>
        <begin position="32"/>
        <end position="995"/>
    </location>
</feature>
<dbReference type="Gene3D" id="3.40.190.10">
    <property type="entry name" value="Periplasmic binding protein-like II"/>
    <property type="match status" value="1"/>
</dbReference>